<dbReference type="InterPro" id="IPR011701">
    <property type="entry name" value="MFS"/>
</dbReference>
<dbReference type="InterPro" id="IPR036259">
    <property type="entry name" value="MFS_trans_sf"/>
</dbReference>
<dbReference type="GO" id="GO:0005886">
    <property type="term" value="C:plasma membrane"/>
    <property type="evidence" value="ECO:0007669"/>
    <property type="project" value="TreeGrafter"/>
</dbReference>
<dbReference type="OrthoDB" id="446368at2759"/>
<feature type="transmembrane region" description="Helical" evidence="6">
    <location>
        <begin position="284"/>
        <end position="308"/>
    </location>
</feature>
<evidence type="ECO:0000256" key="6">
    <source>
        <dbReference type="SAM" id="Phobius"/>
    </source>
</evidence>
<dbReference type="VEuPathDB" id="FungiDB:TAPDE_001801"/>
<evidence type="ECO:0000256" key="5">
    <source>
        <dbReference type="ARBA" id="ARBA00023136"/>
    </source>
</evidence>
<dbReference type="Gene3D" id="1.20.1250.20">
    <property type="entry name" value="MFS general substrate transporter like domains"/>
    <property type="match status" value="1"/>
</dbReference>
<keyword evidence="9" id="KW-1185">Reference proteome</keyword>
<dbReference type="AlphaFoldDB" id="R4X911"/>
<feature type="transmembrane region" description="Helical" evidence="6">
    <location>
        <begin position="35"/>
        <end position="52"/>
    </location>
</feature>
<feature type="transmembrane region" description="Helical" evidence="6">
    <location>
        <begin position="415"/>
        <end position="435"/>
    </location>
</feature>
<dbReference type="EMBL" id="CAHR02000062">
    <property type="protein sequence ID" value="CCG81915.1"/>
    <property type="molecule type" value="Genomic_DNA"/>
</dbReference>
<reference evidence="8 9" key="1">
    <citation type="journal article" date="2013" name="MBio">
        <title>Genome sequencing of the plant pathogen Taphrina deformans, the causal agent of peach leaf curl.</title>
        <authorList>
            <person name="Cisse O.H."/>
            <person name="Almeida J.M.G.C.F."/>
            <person name="Fonseca A."/>
            <person name="Kumar A.A."/>
            <person name="Salojaervi J."/>
            <person name="Overmyer K."/>
            <person name="Hauser P.M."/>
            <person name="Pagni M."/>
        </authorList>
    </citation>
    <scope>NUCLEOTIDE SEQUENCE [LARGE SCALE GENOMIC DNA]</scope>
    <source>
        <strain evidence="9">PYCC 5710 / ATCC 11124 / CBS 356.35 / IMI 108563 / JCM 9778 / NBRC 8474</strain>
    </source>
</reference>
<feature type="transmembrane region" description="Helical" evidence="6">
    <location>
        <begin position="320"/>
        <end position="341"/>
    </location>
</feature>
<feature type="transmembrane region" description="Helical" evidence="6">
    <location>
        <begin position="102"/>
        <end position="121"/>
    </location>
</feature>
<gene>
    <name evidence="8" type="ORF">TAPDE_001801</name>
</gene>
<dbReference type="GO" id="GO:0140115">
    <property type="term" value="P:export across plasma membrane"/>
    <property type="evidence" value="ECO:0007669"/>
    <property type="project" value="UniProtKB-ARBA"/>
</dbReference>
<feature type="domain" description="Major facilitator superfamily (MFS) profile" evidence="7">
    <location>
        <begin position="37"/>
        <end position="439"/>
    </location>
</feature>
<evidence type="ECO:0000256" key="3">
    <source>
        <dbReference type="ARBA" id="ARBA00022692"/>
    </source>
</evidence>
<accession>R4X911</accession>
<dbReference type="STRING" id="1097556.R4X911"/>
<feature type="transmembrane region" description="Helical" evidence="6">
    <location>
        <begin position="193"/>
        <end position="211"/>
    </location>
</feature>
<organism evidence="8 9">
    <name type="scientific">Taphrina deformans (strain PYCC 5710 / ATCC 11124 / CBS 356.35 / IMI 108563 / JCM 9778 / NBRC 8474)</name>
    <name type="common">Peach leaf curl fungus</name>
    <name type="synonym">Lalaria deformans</name>
    <dbReference type="NCBI Taxonomy" id="1097556"/>
    <lineage>
        <taxon>Eukaryota</taxon>
        <taxon>Fungi</taxon>
        <taxon>Dikarya</taxon>
        <taxon>Ascomycota</taxon>
        <taxon>Taphrinomycotina</taxon>
        <taxon>Taphrinomycetes</taxon>
        <taxon>Taphrinales</taxon>
        <taxon>Taphrinaceae</taxon>
        <taxon>Taphrina</taxon>
    </lineage>
</organism>
<evidence type="ECO:0000256" key="4">
    <source>
        <dbReference type="ARBA" id="ARBA00022989"/>
    </source>
</evidence>
<dbReference type="GO" id="GO:0022857">
    <property type="term" value="F:transmembrane transporter activity"/>
    <property type="evidence" value="ECO:0007669"/>
    <property type="project" value="InterPro"/>
</dbReference>
<dbReference type="Pfam" id="PF07690">
    <property type="entry name" value="MFS_1"/>
    <property type="match status" value="1"/>
</dbReference>
<comment type="subcellular location">
    <subcellularLocation>
        <location evidence="1">Membrane</location>
        <topology evidence="1">Multi-pass membrane protein</topology>
    </subcellularLocation>
</comment>
<sequence length="456" mass="50226">MKEQSEVQEVTCPESISVKSYDPCDPHTFSRAHRWCMTCILSTLAFLSFWAAGAYSPGIDGIRREFGPSIEVANLGVAFYPLGFTLGPLLGAPLSELYGRRIVFLTTIPLTIISCLGIALARNTAMILTFRFLTALFISGPFAVAGGAVSDLWPREDRFLPIILYSTAPNLGSTLGPVVGGFTSFYLTFRWTFYIQMIMLGVTYILIVFFVPETYAPKLRGEVTVDPVEAKKKIKTAMQRPVRLLIHEPIVLFTSIYLAFVYGLLFCSFSAYPVEYQLARHWNVLDSSLAFLGISVGILIAGLLSPAFKPLYMRNPTPEGRLYQACVGAIVLPISLFWWAWTSGANVNAFASISAGGGIGVGLLFLFLSIVDYLVDTYTEFAASALAANGAFRTLVTTLFPLFSHQMFIGLGTQWAMTILAFCSVLLTPIPFVFLKYGKTIRARGKYAHELRSDVP</sequence>
<dbReference type="PROSITE" id="PS50850">
    <property type="entry name" value="MFS"/>
    <property type="match status" value="1"/>
</dbReference>
<dbReference type="CDD" id="cd17323">
    <property type="entry name" value="MFS_Tpo1_MDR_like"/>
    <property type="match status" value="1"/>
</dbReference>
<evidence type="ECO:0000256" key="2">
    <source>
        <dbReference type="ARBA" id="ARBA00022448"/>
    </source>
</evidence>
<proteinExistence type="predicted"/>
<name>R4X911_TAPDE</name>
<feature type="transmembrane region" description="Helical" evidence="6">
    <location>
        <begin position="250"/>
        <end position="272"/>
    </location>
</feature>
<dbReference type="GO" id="GO:0042908">
    <property type="term" value="P:xenobiotic transport"/>
    <property type="evidence" value="ECO:0007669"/>
    <property type="project" value="UniProtKB-ARBA"/>
</dbReference>
<keyword evidence="3 6" id="KW-0812">Transmembrane</keyword>
<feature type="transmembrane region" description="Helical" evidence="6">
    <location>
        <begin position="381"/>
        <end position="403"/>
    </location>
</feature>
<keyword evidence="5 6" id="KW-0472">Membrane</keyword>
<dbReference type="Proteomes" id="UP000013776">
    <property type="component" value="Unassembled WGS sequence"/>
</dbReference>
<dbReference type="InterPro" id="IPR020846">
    <property type="entry name" value="MFS_dom"/>
</dbReference>
<keyword evidence="2" id="KW-0813">Transport</keyword>
<dbReference type="PANTHER" id="PTHR23502:SF132">
    <property type="entry name" value="POLYAMINE TRANSPORTER 2-RELATED"/>
    <property type="match status" value="1"/>
</dbReference>
<dbReference type="eggNOG" id="KOG0255">
    <property type="taxonomic scope" value="Eukaryota"/>
</dbReference>
<evidence type="ECO:0000313" key="9">
    <source>
        <dbReference type="Proteomes" id="UP000013776"/>
    </source>
</evidence>
<feature type="transmembrane region" description="Helical" evidence="6">
    <location>
        <begin position="353"/>
        <end position="374"/>
    </location>
</feature>
<feature type="transmembrane region" description="Helical" evidence="6">
    <location>
        <begin position="127"/>
        <end position="150"/>
    </location>
</feature>
<dbReference type="PROSITE" id="PS00216">
    <property type="entry name" value="SUGAR_TRANSPORT_1"/>
    <property type="match status" value="1"/>
</dbReference>
<protein>
    <submittedName>
        <fullName evidence="8">MFS transporter</fullName>
    </submittedName>
</protein>
<evidence type="ECO:0000259" key="7">
    <source>
        <dbReference type="PROSITE" id="PS50850"/>
    </source>
</evidence>
<evidence type="ECO:0000256" key="1">
    <source>
        <dbReference type="ARBA" id="ARBA00004141"/>
    </source>
</evidence>
<dbReference type="SUPFAM" id="SSF103473">
    <property type="entry name" value="MFS general substrate transporter"/>
    <property type="match status" value="1"/>
</dbReference>
<feature type="transmembrane region" description="Helical" evidence="6">
    <location>
        <begin position="72"/>
        <end position="90"/>
    </location>
</feature>
<comment type="caution">
    <text evidence="8">The sequence shown here is derived from an EMBL/GenBank/DDBJ whole genome shotgun (WGS) entry which is preliminary data.</text>
</comment>
<evidence type="ECO:0000313" key="8">
    <source>
        <dbReference type="EMBL" id="CCG81915.1"/>
    </source>
</evidence>
<keyword evidence="4 6" id="KW-1133">Transmembrane helix</keyword>
<dbReference type="PANTHER" id="PTHR23502">
    <property type="entry name" value="MAJOR FACILITATOR SUPERFAMILY"/>
    <property type="match status" value="1"/>
</dbReference>
<dbReference type="InterPro" id="IPR005829">
    <property type="entry name" value="Sugar_transporter_CS"/>
</dbReference>